<name>A0A0A9Q4I3_ARUDO</name>
<protein>
    <submittedName>
        <fullName evidence="1">Uncharacterized protein</fullName>
    </submittedName>
</protein>
<dbReference type="EMBL" id="GBRH01209180">
    <property type="protein sequence ID" value="JAD88715.1"/>
    <property type="molecule type" value="Transcribed_RNA"/>
</dbReference>
<reference evidence="1" key="2">
    <citation type="journal article" date="2015" name="Data Brief">
        <title>Shoot transcriptome of the giant reed, Arundo donax.</title>
        <authorList>
            <person name="Barrero R.A."/>
            <person name="Guerrero F.D."/>
            <person name="Moolhuijzen P."/>
            <person name="Goolsby J.A."/>
            <person name="Tidwell J."/>
            <person name="Bellgard S.E."/>
            <person name="Bellgard M.I."/>
        </authorList>
    </citation>
    <scope>NUCLEOTIDE SEQUENCE</scope>
    <source>
        <tissue evidence="1">Shoot tissue taken approximately 20 cm above the soil surface</tissue>
    </source>
</reference>
<organism evidence="1">
    <name type="scientific">Arundo donax</name>
    <name type="common">Giant reed</name>
    <name type="synonym">Donax arundinaceus</name>
    <dbReference type="NCBI Taxonomy" id="35708"/>
    <lineage>
        <taxon>Eukaryota</taxon>
        <taxon>Viridiplantae</taxon>
        <taxon>Streptophyta</taxon>
        <taxon>Embryophyta</taxon>
        <taxon>Tracheophyta</taxon>
        <taxon>Spermatophyta</taxon>
        <taxon>Magnoliopsida</taxon>
        <taxon>Liliopsida</taxon>
        <taxon>Poales</taxon>
        <taxon>Poaceae</taxon>
        <taxon>PACMAD clade</taxon>
        <taxon>Arundinoideae</taxon>
        <taxon>Arundineae</taxon>
        <taxon>Arundo</taxon>
    </lineage>
</organism>
<reference evidence="1" key="1">
    <citation type="submission" date="2014-09" db="EMBL/GenBank/DDBJ databases">
        <authorList>
            <person name="Magalhaes I.L.F."/>
            <person name="Oliveira U."/>
            <person name="Santos F.R."/>
            <person name="Vidigal T.H.D.A."/>
            <person name="Brescovit A.D."/>
            <person name="Santos A.J."/>
        </authorList>
    </citation>
    <scope>NUCLEOTIDE SEQUENCE</scope>
    <source>
        <tissue evidence="1">Shoot tissue taken approximately 20 cm above the soil surface</tissue>
    </source>
</reference>
<accession>A0A0A9Q4I3</accession>
<sequence length="45" mass="5290">MLQLKYQIHEKTNKGYAYQFCKYGKAAMQTLVHINEDKGHATHHN</sequence>
<evidence type="ECO:0000313" key="1">
    <source>
        <dbReference type="EMBL" id="JAD88715.1"/>
    </source>
</evidence>
<dbReference type="AlphaFoldDB" id="A0A0A9Q4I3"/>
<proteinExistence type="predicted"/>